<feature type="binding site" evidence="4">
    <location>
        <begin position="94"/>
        <end position="97"/>
    </location>
    <ligand>
        <name>substrate</name>
    </ligand>
</feature>
<keyword evidence="4" id="KW-0997">Cell inner membrane</keyword>
<evidence type="ECO:0000256" key="4">
    <source>
        <dbReference type="HAMAP-Rule" id="MF_02095"/>
    </source>
</evidence>
<comment type="function">
    <text evidence="4">Converts adenosine-3',5'-bisphosphate (PAP) to AMP.</text>
</comment>
<dbReference type="InterPro" id="IPR000760">
    <property type="entry name" value="Inositol_monophosphatase-like"/>
</dbReference>
<feature type="binding site" evidence="5">
    <location>
        <position position="71"/>
    </location>
    <ligand>
        <name>Mg(2+)</name>
        <dbReference type="ChEBI" id="CHEBI:18420"/>
        <label>1</label>
        <note>catalytic</note>
    </ligand>
</feature>
<dbReference type="GO" id="GO:0000287">
    <property type="term" value="F:magnesium ion binding"/>
    <property type="evidence" value="ECO:0007669"/>
    <property type="project" value="UniProtKB-UniRule"/>
</dbReference>
<dbReference type="PANTHER" id="PTHR43028:SF5">
    <property type="entry name" value="3'(2'),5'-BISPHOSPHATE NUCLEOTIDASE 1"/>
    <property type="match status" value="1"/>
</dbReference>
<proteinExistence type="inferred from homology"/>
<feature type="binding site" evidence="5">
    <location>
        <position position="95"/>
    </location>
    <ligand>
        <name>Mg(2+)</name>
        <dbReference type="ChEBI" id="CHEBI:18420"/>
        <label>1</label>
        <note>catalytic</note>
    </ligand>
</feature>
<dbReference type="InterPro" id="IPR006240">
    <property type="entry name" value="CysQ"/>
</dbReference>
<comment type="catalytic activity">
    <reaction evidence="1 4">
        <text>adenosine 3',5'-bisphosphate + H2O = AMP + phosphate</text>
        <dbReference type="Rhea" id="RHEA:10040"/>
        <dbReference type="ChEBI" id="CHEBI:15377"/>
        <dbReference type="ChEBI" id="CHEBI:43474"/>
        <dbReference type="ChEBI" id="CHEBI:58343"/>
        <dbReference type="ChEBI" id="CHEBI:456215"/>
        <dbReference type="EC" id="3.1.3.7"/>
    </reaction>
</comment>
<feature type="binding site" evidence="5">
    <location>
        <position position="217"/>
    </location>
    <ligand>
        <name>Mg(2+)</name>
        <dbReference type="ChEBI" id="CHEBI:18420"/>
        <label>1</label>
        <note>catalytic</note>
    </ligand>
</feature>
<keyword evidence="4" id="KW-1003">Cell membrane</keyword>
<dbReference type="PRINTS" id="PR00377">
    <property type="entry name" value="IMPHPHTASES"/>
</dbReference>
<dbReference type="PANTHER" id="PTHR43028">
    <property type="entry name" value="3'(2'),5'-BISPHOSPHATE NUCLEOTIDASE 1"/>
    <property type="match status" value="1"/>
</dbReference>
<dbReference type="CDD" id="cd01638">
    <property type="entry name" value="CysQ"/>
    <property type="match status" value="1"/>
</dbReference>
<evidence type="ECO:0000256" key="1">
    <source>
        <dbReference type="ARBA" id="ARBA00001625"/>
    </source>
</evidence>
<dbReference type="PROSITE" id="PS00629">
    <property type="entry name" value="IMP_1"/>
    <property type="match status" value="1"/>
</dbReference>
<keyword evidence="3 4" id="KW-0460">Magnesium</keyword>
<dbReference type="OrthoDB" id="9785695at2"/>
<feature type="binding site" evidence="4">
    <location>
        <position position="92"/>
    </location>
    <ligand>
        <name>Mg(2+)</name>
        <dbReference type="ChEBI" id="CHEBI:18420"/>
        <label>1</label>
    </ligand>
</feature>
<dbReference type="HAMAP" id="MF_02095">
    <property type="entry name" value="CysQ"/>
    <property type="match status" value="1"/>
</dbReference>
<dbReference type="AlphaFoldDB" id="A0A4R3J6N0"/>
<keyword evidence="2 4" id="KW-0479">Metal-binding</keyword>
<evidence type="ECO:0000256" key="2">
    <source>
        <dbReference type="ARBA" id="ARBA00022723"/>
    </source>
</evidence>
<dbReference type="InterPro" id="IPR050725">
    <property type="entry name" value="CysQ/Inositol_MonoPase"/>
</dbReference>
<organism evidence="6 7">
    <name type="scientific">Varunaivibrio sulfuroxidans</name>
    <dbReference type="NCBI Taxonomy" id="1773489"/>
    <lineage>
        <taxon>Bacteria</taxon>
        <taxon>Pseudomonadati</taxon>
        <taxon>Pseudomonadota</taxon>
        <taxon>Alphaproteobacteria</taxon>
        <taxon>Rhodospirillales</taxon>
        <taxon>Magnetovibrionaceae</taxon>
        <taxon>Varunaivibrio</taxon>
    </lineage>
</organism>
<feature type="binding site" evidence="4">
    <location>
        <position position="217"/>
    </location>
    <ligand>
        <name>substrate</name>
    </ligand>
</feature>
<feature type="binding site" evidence="4">
    <location>
        <position position="217"/>
    </location>
    <ligand>
        <name>Mg(2+)</name>
        <dbReference type="ChEBI" id="CHEBI:18420"/>
        <label>2</label>
    </ligand>
</feature>
<feature type="binding site" evidence="5">
    <location>
        <position position="92"/>
    </location>
    <ligand>
        <name>Mg(2+)</name>
        <dbReference type="ChEBI" id="CHEBI:18420"/>
        <label>1</label>
        <note>catalytic</note>
    </ligand>
</feature>
<evidence type="ECO:0000313" key="6">
    <source>
        <dbReference type="EMBL" id="TCS60110.1"/>
    </source>
</evidence>
<evidence type="ECO:0000313" key="7">
    <source>
        <dbReference type="Proteomes" id="UP000295304"/>
    </source>
</evidence>
<keyword evidence="7" id="KW-1185">Reference proteome</keyword>
<dbReference type="Gene3D" id="3.30.540.10">
    <property type="entry name" value="Fructose-1,6-Bisphosphatase, subunit A, domain 1"/>
    <property type="match status" value="1"/>
</dbReference>
<feature type="binding site" evidence="4">
    <location>
        <position position="95"/>
    </location>
    <ligand>
        <name>Mg(2+)</name>
        <dbReference type="ChEBI" id="CHEBI:18420"/>
        <label>2</label>
    </ligand>
</feature>
<protein>
    <recommendedName>
        <fullName evidence="4">3'(2'),5'-bisphosphate nucleotidase CysQ</fullName>
        <ecNumber evidence="4">3.1.3.7</ecNumber>
    </recommendedName>
    <alternativeName>
        <fullName evidence="4">3'(2'),5-bisphosphonucleoside 3'(2')-phosphohydrolase</fullName>
    </alternativeName>
    <alternativeName>
        <fullName evidence="4">3'-phosphoadenosine 5'-phosphate phosphatase</fullName>
        <shortName evidence="4">PAP phosphatase</shortName>
    </alternativeName>
</protein>
<keyword evidence="4" id="KW-0378">Hydrolase</keyword>
<evidence type="ECO:0000256" key="5">
    <source>
        <dbReference type="PIRSR" id="PIRSR600760-2"/>
    </source>
</evidence>
<feature type="binding site" evidence="4">
    <location>
        <position position="92"/>
    </location>
    <ligand>
        <name>Mg(2+)</name>
        <dbReference type="ChEBI" id="CHEBI:18420"/>
        <label>2</label>
    </ligand>
</feature>
<feature type="binding site" evidence="4">
    <location>
        <position position="71"/>
    </location>
    <ligand>
        <name>substrate</name>
    </ligand>
</feature>
<feature type="binding site" evidence="4">
    <location>
        <position position="94"/>
    </location>
    <ligand>
        <name>Mg(2+)</name>
        <dbReference type="ChEBI" id="CHEBI:18420"/>
        <label>1</label>
    </ligand>
</feature>
<dbReference type="GO" id="GO:0008441">
    <property type="term" value="F:3'(2'),5'-bisphosphate nucleotidase activity"/>
    <property type="evidence" value="ECO:0007669"/>
    <property type="project" value="UniProtKB-UniRule"/>
</dbReference>
<dbReference type="GO" id="GO:0050427">
    <property type="term" value="P:3'-phosphoadenosine 5'-phosphosulfate metabolic process"/>
    <property type="evidence" value="ECO:0007669"/>
    <property type="project" value="TreeGrafter"/>
</dbReference>
<reference evidence="6 7" key="1">
    <citation type="submission" date="2019-03" db="EMBL/GenBank/DDBJ databases">
        <title>Genomic Encyclopedia of Type Strains, Phase IV (KMG-IV): sequencing the most valuable type-strain genomes for metagenomic binning, comparative biology and taxonomic classification.</title>
        <authorList>
            <person name="Goeker M."/>
        </authorList>
    </citation>
    <scope>NUCLEOTIDE SEQUENCE [LARGE SCALE GENOMIC DNA]</scope>
    <source>
        <strain evidence="6 7">DSM 101688</strain>
    </source>
</reference>
<sequence>MSLNITIHLLDQIHTLAKAAGDEILKIYDTDFVVQNKADKSPVTAADRIADTLICETIRTEVTDHFPIISEESYDETGAHGDLSSSPFWLIDPLDGTKEFINRNGEFTVNIALIENGLPVLGVVHVPVSGRTYLGSPHGAFVEKDAAGPQPISARTPPPQGLVAVVSRSHKNQETEDYLADFSIQEEVTAGSSLKFCMIAEGRADLYPRFGRTMEWDTAAGHGVLRHAGGDVRKQDGGVLTYGKAGFENPFFIARGRS</sequence>
<evidence type="ECO:0000256" key="3">
    <source>
        <dbReference type="ARBA" id="ARBA00022842"/>
    </source>
</evidence>
<feature type="binding site" evidence="4">
    <location>
        <position position="71"/>
    </location>
    <ligand>
        <name>Mg(2+)</name>
        <dbReference type="ChEBI" id="CHEBI:18420"/>
        <label>1</label>
    </ligand>
</feature>
<accession>A0A4R3J6N0</accession>
<comment type="cofactor">
    <cofactor evidence="4 5">
        <name>Mg(2+)</name>
        <dbReference type="ChEBI" id="CHEBI:18420"/>
    </cofactor>
</comment>
<dbReference type="NCBIfam" id="TIGR01331">
    <property type="entry name" value="bisphos_cysQ"/>
    <property type="match status" value="1"/>
</dbReference>
<name>A0A4R3J6N0_9PROT</name>
<dbReference type="InterPro" id="IPR020583">
    <property type="entry name" value="Inositol_monoP_metal-BS"/>
</dbReference>
<dbReference type="GO" id="GO:0005886">
    <property type="term" value="C:plasma membrane"/>
    <property type="evidence" value="ECO:0007669"/>
    <property type="project" value="UniProtKB-SubCell"/>
</dbReference>
<dbReference type="Pfam" id="PF00459">
    <property type="entry name" value="Inositol_P"/>
    <property type="match status" value="1"/>
</dbReference>
<dbReference type="Proteomes" id="UP000295304">
    <property type="component" value="Unassembled WGS sequence"/>
</dbReference>
<feature type="binding site" evidence="5">
    <location>
        <position position="94"/>
    </location>
    <ligand>
        <name>Mg(2+)</name>
        <dbReference type="ChEBI" id="CHEBI:18420"/>
        <label>1</label>
        <note>catalytic</note>
    </ligand>
</feature>
<comment type="caution">
    <text evidence="6">The sequence shown here is derived from an EMBL/GenBank/DDBJ whole genome shotgun (WGS) entry which is preliminary data.</text>
</comment>
<dbReference type="RefSeq" id="WP_132940094.1">
    <property type="nucleotide sequence ID" value="NZ_CP119676.1"/>
</dbReference>
<comment type="subcellular location">
    <subcellularLocation>
        <location evidence="4">Cell inner membrane</location>
        <topology evidence="4">Peripheral membrane protein</topology>
        <orientation evidence="4">Cytoplasmic side</orientation>
    </subcellularLocation>
</comment>
<dbReference type="GO" id="GO:0000103">
    <property type="term" value="P:sulfate assimilation"/>
    <property type="evidence" value="ECO:0007669"/>
    <property type="project" value="TreeGrafter"/>
</dbReference>
<dbReference type="Gene3D" id="3.40.190.80">
    <property type="match status" value="1"/>
</dbReference>
<dbReference type="EMBL" id="SLZW01000012">
    <property type="protein sequence ID" value="TCS60110.1"/>
    <property type="molecule type" value="Genomic_DNA"/>
</dbReference>
<dbReference type="SUPFAM" id="SSF56655">
    <property type="entry name" value="Carbohydrate phosphatase"/>
    <property type="match status" value="1"/>
</dbReference>
<comment type="similarity">
    <text evidence="4">Belongs to the inositol monophosphatase superfamily. CysQ family.</text>
</comment>
<dbReference type="EC" id="3.1.3.7" evidence="4"/>
<keyword evidence="4" id="KW-0472">Membrane</keyword>
<gene>
    <name evidence="4" type="primary">cysQ</name>
    <name evidence="6" type="ORF">EDD55_1122</name>
</gene>